<comment type="caution">
    <text evidence="2">The sequence shown here is derived from an EMBL/GenBank/DDBJ whole genome shotgun (WGS) entry which is preliminary data.</text>
</comment>
<dbReference type="Proteomes" id="UP001074726">
    <property type="component" value="Unassembled WGS sequence"/>
</dbReference>
<name>A0ABT4CJI7_9ACTN</name>
<dbReference type="RefSeq" id="WP_268113595.1">
    <property type="nucleotide sequence ID" value="NZ_JAPPUX010000006.1"/>
</dbReference>
<accession>A0ABT4CJI7</accession>
<dbReference type="EMBL" id="JAPPUX010000006">
    <property type="protein sequence ID" value="MCY4728561.1"/>
    <property type="molecule type" value="Genomic_DNA"/>
</dbReference>
<reference evidence="2" key="1">
    <citation type="submission" date="2022-08" db="EMBL/GenBank/DDBJ databases">
        <title>Genome sequencing of Nocardioides sp. STR2.</title>
        <authorList>
            <person name="So Y."/>
        </authorList>
    </citation>
    <scope>NUCLEOTIDE SEQUENCE</scope>
    <source>
        <strain evidence="2">STR2</strain>
    </source>
</reference>
<proteinExistence type="predicted"/>
<evidence type="ECO:0000313" key="2">
    <source>
        <dbReference type="EMBL" id="MCY4728561.1"/>
    </source>
</evidence>
<protein>
    <submittedName>
        <fullName evidence="2">Uncharacterized protein</fullName>
    </submittedName>
</protein>
<keyword evidence="3" id="KW-1185">Reference proteome</keyword>
<evidence type="ECO:0000313" key="3">
    <source>
        <dbReference type="Proteomes" id="UP001074726"/>
    </source>
</evidence>
<gene>
    <name evidence="2" type="ORF">NYO98_19930</name>
</gene>
<feature type="region of interest" description="Disordered" evidence="1">
    <location>
        <begin position="1"/>
        <end position="27"/>
    </location>
</feature>
<sequence>MAASRNIEEESGTYQARHRHPHNGYYAGDFSRQPLRLLTYRDGQYQTAVVRSVS</sequence>
<evidence type="ECO:0000256" key="1">
    <source>
        <dbReference type="SAM" id="MobiDB-lite"/>
    </source>
</evidence>
<organism evidence="2 3">
    <name type="scientific">Nocardioides pini</name>
    <dbReference type="NCBI Taxonomy" id="2975053"/>
    <lineage>
        <taxon>Bacteria</taxon>
        <taxon>Bacillati</taxon>
        <taxon>Actinomycetota</taxon>
        <taxon>Actinomycetes</taxon>
        <taxon>Propionibacteriales</taxon>
        <taxon>Nocardioidaceae</taxon>
        <taxon>Nocardioides</taxon>
    </lineage>
</organism>